<evidence type="ECO:0000256" key="5">
    <source>
        <dbReference type="ARBA" id="ARBA00022553"/>
    </source>
</evidence>
<dbReference type="PROSITE" id="PS01036">
    <property type="entry name" value="HSP70_3"/>
    <property type="match status" value="1"/>
</dbReference>
<evidence type="ECO:0000313" key="14">
    <source>
        <dbReference type="EMBL" id="KAB8139341.1"/>
    </source>
</evidence>
<comment type="caution">
    <text evidence="14">The sequence shown here is derived from an EMBL/GenBank/DDBJ whole genome shotgun (WGS) entry which is preliminary data.</text>
</comment>
<proteinExistence type="inferred from homology"/>
<evidence type="ECO:0000313" key="15">
    <source>
        <dbReference type="Proteomes" id="UP000480246"/>
    </source>
</evidence>
<dbReference type="Proteomes" id="UP000480246">
    <property type="component" value="Unassembled WGS sequence"/>
</dbReference>
<evidence type="ECO:0000256" key="2">
    <source>
        <dbReference type="ARBA" id="ARBA00007381"/>
    </source>
</evidence>
<dbReference type="PANTHER" id="PTHR19375">
    <property type="entry name" value="HEAT SHOCK PROTEIN 70KDA"/>
    <property type="match status" value="1"/>
</dbReference>
<evidence type="ECO:0000256" key="7">
    <source>
        <dbReference type="ARBA" id="ARBA00022840"/>
    </source>
</evidence>
<evidence type="ECO:0000256" key="11">
    <source>
        <dbReference type="ARBA" id="ARBA00030945"/>
    </source>
</evidence>
<dbReference type="Pfam" id="PF00012">
    <property type="entry name" value="HSP70"/>
    <property type="match status" value="2"/>
</dbReference>
<evidence type="ECO:0000256" key="1">
    <source>
        <dbReference type="ARBA" id="ARBA00002290"/>
    </source>
</evidence>
<accession>A0A7C8GX44</accession>
<evidence type="ECO:0000256" key="4">
    <source>
        <dbReference type="ARBA" id="ARBA00017249"/>
    </source>
</evidence>
<dbReference type="GO" id="GO:0005524">
    <property type="term" value="F:ATP binding"/>
    <property type="evidence" value="ECO:0007669"/>
    <property type="project" value="UniProtKB-KW"/>
</dbReference>
<dbReference type="PROSITE" id="PS00329">
    <property type="entry name" value="HSP70_2"/>
    <property type="match status" value="1"/>
</dbReference>
<comment type="similarity">
    <text evidence="2 13">Belongs to the heat shock protein 70 family.</text>
</comment>
<dbReference type="RefSeq" id="WP_153400848.1">
    <property type="nucleotide sequence ID" value="NZ_ML762424.1"/>
</dbReference>
<evidence type="ECO:0000256" key="13">
    <source>
        <dbReference type="RuleBase" id="RU003322"/>
    </source>
</evidence>
<evidence type="ECO:0000256" key="9">
    <source>
        <dbReference type="ARBA" id="ARBA00023186"/>
    </source>
</evidence>
<dbReference type="OrthoDB" id="9766019at2"/>
<dbReference type="InterPro" id="IPR029047">
    <property type="entry name" value="HSP70_peptide-bd_sf"/>
</dbReference>
<reference evidence="14 15" key="1">
    <citation type="submission" date="2019-10" db="EMBL/GenBank/DDBJ databases">
        <title>Gracilibacillus sp. nov. isolated from rice seeds.</title>
        <authorList>
            <person name="He S."/>
        </authorList>
    </citation>
    <scope>NUCLEOTIDE SEQUENCE [LARGE SCALE GENOMIC DNA]</scope>
    <source>
        <strain evidence="14 15">TD8</strain>
    </source>
</reference>
<dbReference type="InterPro" id="IPR043129">
    <property type="entry name" value="ATPase_NBD"/>
</dbReference>
<dbReference type="SUPFAM" id="SSF53067">
    <property type="entry name" value="Actin-like ATPase domain"/>
    <property type="match status" value="2"/>
</dbReference>
<dbReference type="Gene3D" id="2.60.34.10">
    <property type="entry name" value="Substrate Binding Domain Of DNAk, Chain A, domain 1"/>
    <property type="match status" value="1"/>
</dbReference>
<name>A0A7C8GX44_9BACI</name>
<organism evidence="14 15">
    <name type="scientific">Gracilibacillus oryzae</name>
    <dbReference type="NCBI Taxonomy" id="1672701"/>
    <lineage>
        <taxon>Bacteria</taxon>
        <taxon>Bacillati</taxon>
        <taxon>Bacillota</taxon>
        <taxon>Bacilli</taxon>
        <taxon>Bacillales</taxon>
        <taxon>Bacillaceae</taxon>
        <taxon>Gracilibacillus</taxon>
    </lineage>
</organism>
<dbReference type="EMBL" id="WEID01000004">
    <property type="protein sequence ID" value="KAB8139341.1"/>
    <property type="molecule type" value="Genomic_DNA"/>
</dbReference>
<keyword evidence="15" id="KW-1185">Reference proteome</keyword>
<evidence type="ECO:0000256" key="3">
    <source>
        <dbReference type="ARBA" id="ARBA00014415"/>
    </source>
</evidence>
<evidence type="ECO:0000256" key="6">
    <source>
        <dbReference type="ARBA" id="ARBA00022741"/>
    </source>
</evidence>
<sequence>MTIIGIDLGTSNSVMAYWDGAKAKIIPNSLGENLTPSIVSMDENGELFIGKVAKERLITYPEQTVALFKRNMGTEKQMMLGKKYYSAVDLSSFLLKKLKIEAEKFLNETIEEAVISVPAYFNDAQRKATKRAGELAGLRVERLISEPTAAALSYGIHERETDANFLVFDLGGGTYDVSILEKFEGVIQVRAIAGNNYLGGTDFTDALIHYALSKRGYSQQQITTKEKAALVKKAEICKRNLTNGNTAELVFTIDGQNETVKMTVEKFEEITHDLIIKLREPLHRAMQDASLQPNELDAVVLVGGATRMPLIKTVVSKMLGRIPFSPIDPDESVALGAAIQAALKQRAESLKEVILTDVCPFTLGTGVVKEIGQNQWESGYFFPIIERNTPIPISIQKRLYTVYDNQEQILVDVYQGESRKTKDNLKIGEVRIQVPPAPAGEEMIDVRYTYDVNGILAVDCISVTTQETKSIVIEQNPGMLTNEELEQQLEKIAQLKVHPKDKEENRLLLARGERLYEELIGDRRKLVANLLEEFDQALETQRPDIIEKAAKILKGRLDQLEGWNPHDY</sequence>
<dbReference type="SUPFAM" id="SSF100920">
    <property type="entry name" value="Heat shock protein 70kD (HSP70), peptide-binding domain"/>
    <property type="match status" value="1"/>
</dbReference>
<dbReference type="PROSITE" id="PS00297">
    <property type="entry name" value="HSP70_1"/>
    <property type="match status" value="1"/>
</dbReference>
<evidence type="ECO:0000256" key="8">
    <source>
        <dbReference type="ARBA" id="ARBA00023016"/>
    </source>
</evidence>
<keyword evidence="6 13" id="KW-0547">Nucleotide-binding</keyword>
<keyword evidence="8" id="KW-0346">Stress response</keyword>
<protein>
    <recommendedName>
        <fullName evidence="3">Chaperone protein DnaK</fullName>
    </recommendedName>
    <alternativeName>
        <fullName evidence="4">Chaperone protein dnaK</fullName>
    </alternativeName>
    <alternativeName>
        <fullName evidence="12">HSP70</fullName>
    </alternativeName>
    <alternativeName>
        <fullName evidence="11">Heat shock 70 kDa protein</fullName>
    </alternativeName>
    <alternativeName>
        <fullName evidence="10">Heat shock protein 70</fullName>
    </alternativeName>
</protein>
<keyword evidence="5" id="KW-0597">Phosphoprotein</keyword>
<evidence type="ECO:0000256" key="10">
    <source>
        <dbReference type="ARBA" id="ARBA00030019"/>
    </source>
</evidence>
<comment type="function">
    <text evidence="1">Acts as a chaperone.</text>
</comment>
<dbReference type="GO" id="GO:0140662">
    <property type="term" value="F:ATP-dependent protein folding chaperone"/>
    <property type="evidence" value="ECO:0007669"/>
    <property type="project" value="InterPro"/>
</dbReference>
<dbReference type="InterPro" id="IPR013126">
    <property type="entry name" value="Hsp_70_fam"/>
</dbReference>
<keyword evidence="7 13" id="KW-0067">ATP-binding</keyword>
<dbReference type="AlphaFoldDB" id="A0A7C8GX44"/>
<dbReference type="Gene3D" id="3.90.640.10">
    <property type="entry name" value="Actin, Chain A, domain 4"/>
    <property type="match status" value="1"/>
</dbReference>
<dbReference type="FunFam" id="3.30.420.40:FF:000144">
    <property type="entry name" value="Molecular chaperone HscC"/>
    <property type="match status" value="1"/>
</dbReference>
<keyword evidence="9" id="KW-0143">Chaperone</keyword>
<dbReference type="Gene3D" id="3.30.420.40">
    <property type="match status" value="2"/>
</dbReference>
<gene>
    <name evidence="14" type="ORF">F9U64_00675</name>
</gene>
<dbReference type="PRINTS" id="PR00301">
    <property type="entry name" value="HEATSHOCK70"/>
</dbReference>
<evidence type="ECO:0000256" key="12">
    <source>
        <dbReference type="ARBA" id="ARBA00033103"/>
    </source>
</evidence>
<dbReference type="InterPro" id="IPR018181">
    <property type="entry name" value="Heat_shock_70_CS"/>
</dbReference>